<comment type="caution">
    <text evidence="3">The sequence shown here is derived from an EMBL/GenBank/DDBJ whole genome shotgun (WGS) entry which is preliminary data.</text>
</comment>
<organism evidence="3 4">
    <name type="scientific">Sulfitobacter mediterraneus</name>
    <dbReference type="NCBI Taxonomy" id="83219"/>
    <lineage>
        <taxon>Bacteria</taxon>
        <taxon>Pseudomonadati</taxon>
        <taxon>Pseudomonadota</taxon>
        <taxon>Alphaproteobacteria</taxon>
        <taxon>Rhodobacterales</taxon>
        <taxon>Roseobacteraceae</taxon>
        <taxon>Sulfitobacter</taxon>
    </lineage>
</organism>
<evidence type="ECO:0000256" key="1">
    <source>
        <dbReference type="SAM" id="Phobius"/>
    </source>
</evidence>
<evidence type="ECO:0000259" key="2">
    <source>
        <dbReference type="Pfam" id="PF00487"/>
    </source>
</evidence>
<keyword evidence="1" id="KW-0472">Membrane</keyword>
<keyword evidence="1" id="KW-1133">Transmembrane helix</keyword>
<keyword evidence="1" id="KW-0812">Transmembrane</keyword>
<accession>A0A061SNR6</accession>
<dbReference type="InterPro" id="IPR005804">
    <property type="entry name" value="FA_desaturase_dom"/>
</dbReference>
<dbReference type="STRING" id="83219.PM02_13565"/>
<keyword evidence="4" id="KW-1185">Reference proteome</keyword>
<dbReference type="GO" id="GO:0006629">
    <property type="term" value="P:lipid metabolic process"/>
    <property type="evidence" value="ECO:0007669"/>
    <property type="project" value="InterPro"/>
</dbReference>
<evidence type="ECO:0000313" key="3">
    <source>
        <dbReference type="EMBL" id="KAJ02502.1"/>
    </source>
</evidence>
<dbReference type="AlphaFoldDB" id="A0A061SNR6"/>
<feature type="transmembrane region" description="Helical" evidence="1">
    <location>
        <begin position="30"/>
        <end position="62"/>
    </location>
</feature>
<dbReference type="eggNOG" id="COG3239">
    <property type="taxonomic scope" value="Bacteria"/>
</dbReference>
<evidence type="ECO:0000313" key="4">
    <source>
        <dbReference type="Proteomes" id="UP000027337"/>
    </source>
</evidence>
<feature type="domain" description="Fatty acid desaturase" evidence="2">
    <location>
        <begin position="52"/>
        <end position="290"/>
    </location>
</feature>
<name>A0A061SNR6_9RHOB</name>
<gene>
    <name evidence="3" type="ORF">PM02_13565</name>
</gene>
<proteinExistence type="predicted"/>
<dbReference type="Proteomes" id="UP000027337">
    <property type="component" value="Unassembled WGS sequence"/>
</dbReference>
<protein>
    <submittedName>
        <fullName evidence="3">Fatty acid desaturase</fullName>
    </submittedName>
</protein>
<sequence>MQAEQVQATILPEQIDVGPVPNTQNLSFEWPTICLLAICAALWIAALALPTGWWPLALVLLIPALAQHSSLSHEILHGHPFRADWACTLLGLFQPGLFVPYLRFKALHLAHHHDARLTDPYDDPETNYLDPAVWAQMSGWQRHILNFNNTLLGRMLIGPAFGTLCFVKSDIKLICRGQLDVAMHWILHLPGVVLTLWLVSLSALPLWAYLLACYAALSILKIRTFLEHQAHERASGRSVVIEDRGPLALLFLNNNLHVVHHMHPTVAWYRLPGLYRAQKERFLRRNHGYVFASYGEIFRKFLLRSKDPVAHPLWKPKDE</sequence>
<dbReference type="EMBL" id="JEMU01000011">
    <property type="protein sequence ID" value="KAJ02502.1"/>
    <property type="molecule type" value="Genomic_DNA"/>
</dbReference>
<dbReference type="Pfam" id="PF00487">
    <property type="entry name" value="FA_desaturase"/>
    <property type="match status" value="1"/>
</dbReference>
<reference evidence="3 4" key="1">
    <citation type="journal article" date="2014" name="Genome Announc.">
        <title>Draft Genome Sequences of Two Isolates of the Roseobacter Group, Sulfitobacter sp. Strains 3SOLIMAR09 and 1FIGIMAR09, from Harbors of Mallorca Island (Mediterranean Sea).</title>
        <authorList>
            <person name="Mas-Llado M."/>
            <person name="Pina-Villalonga J.M."/>
            <person name="Brunet-Galmes I."/>
            <person name="Nogales B."/>
            <person name="Bosch R."/>
        </authorList>
    </citation>
    <scope>NUCLEOTIDE SEQUENCE [LARGE SCALE GENOMIC DNA]</scope>
    <source>
        <strain evidence="3 4">1FIGIMAR09</strain>
    </source>
</reference>